<accession>A0A936YL91</accession>
<evidence type="ECO:0000313" key="3">
    <source>
        <dbReference type="Proteomes" id="UP000633219"/>
    </source>
</evidence>
<organism evidence="2 3">
    <name type="scientific">Rhizobium setariae</name>
    <dbReference type="NCBI Taxonomy" id="2801340"/>
    <lineage>
        <taxon>Bacteria</taxon>
        <taxon>Pseudomonadati</taxon>
        <taxon>Pseudomonadota</taxon>
        <taxon>Alphaproteobacteria</taxon>
        <taxon>Hyphomicrobiales</taxon>
        <taxon>Rhizobiaceae</taxon>
        <taxon>Rhizobium/Agrobacterium group</taxon>
        <taxon>Rhizobium</taxon>
    </lineage>
</organism>
<dbReference type="InterPro" id="IPR024442">
    <property type="entry name" value="Transposase_Zn_ribbon"/>
</dbReference>
<proteinExistence type="predicted"/>
<dbReference type="EMBL" id="JAEQNC010000005">
    <property type="protein sequence ID" value="MBL0372509.1"/>
    <property type="molecule type" value="Genomic_DNA"/>
</dbReference>
<evidence type="ECO:0000259" key="1">
    <source>
        <dbReference type="Pfam" id="PF12760"/>
    </source>
</evidence>
<gene>
    <name evidence="2" type="ORF">JJB09_10755</name>
</gene>
<dbReference type="RefSeq" id="WP_201657369.1">
    <property type="nucleotide sequence ID" value="NZ_JAEQNC010000005.1"/>
</dbReference>
<dbReference type="AlphaFoldDB" id="A0A936YL91"/>
<sequence>MLSQAKYRTSGEQNFCDDVPISINTTGYFYDQESAAQLIRHVRWNGGLYCPRCRSLAIKKINSFFVNEIFQCNACQYNFNCTSGTLFHGSKLRLDTHLALAVAIDSLIGHVRINEIGRLLGVSPRTAKLQLAKLGTVPPAHRYLHGSDQALADIGNYGTILELFEAKSFSIQISAFQLRLANWLGVGKAHDASARGALLSIA</sequence>
<keyword evidence="3" id="KW-1185">Reference proteome</keyword>
<dbReference type="Pfam" id="PF12760">
    <property type="entry name" value="Zn_ribbon_IS1595"/>
    <property type="match status" value="1"/>
</dbReference>
<evidence type="ECO:0000313" key="2">
    <source>
        <dbReference type="EMBL" id="MBL0372509.1"/>
    </source>
</evidence>
<protein>
    <submittedName>
        <fullName evidence="2">Transposase</fullName>
    </submittedName>
</protein>
<reference evidence="2" key="1">
    <citation type="submission" date="2021-01" db="EMBL/GenBank/DDBJ databases">
        <title>Rhizobium sp. strain KVB221 16S ribosomal RNA gene Genome sequencing and assembly.</title>
        <authorList>
            <person name="Kang M."/>
        </authorList>
    </citation>
    <scope>NUCLEOTIDE SEQUENCE</scope>
    <source>
        <strain evidence="2">KVB221</strain>
    </source>
</reference>
<dbReference type="Proteomes" id="UP000633219">
    <property type="component" value="Unassembled WGS sequence"/>
</dbReference>
<name>A0A936YL91_9HYPH</name>
<feature type="domain" description="Transposase zinc-ribbon" evidence="1">
    <location>
        <begin position="31"/>
        <end position="77"/>
    </location>
</feature>
<comment type="caution">
    <text evidence="2">The sequence shown here is derived from an EMBL/GenBank/DDBJ whole genome shotgun (WGS) entry which is preliminary data.</text>
</comment>